<accession>A0A1Z5K9G3</accession>
<feature type="transmembrane region" description="Helical" evidence="1">
    <location>
        <begin position="189"/>
        <end position="209"/>
    </location>
</feature>
<gene>
    <name evidence="2" type="ORF">FisN_24Lh209</name>
</gene>
<proteinExistence type="predicted"/>
<keyword evidence="1" id="KW-0812">Transmembrane</keyword>
<dbReference type="Proteomes" id="UP000198406">
    <property type="component" value="Unassembled WGS sequence"/>
</dbReference>
<evidence type="ECO:0000313" key="2">
    <source>
        <dbReference type="EMBL" id="GAX22920.1"/>
    </source>
</evidence>
<dbReference type="EMBL" id="BDSP01000191">
    <property type="protein sequence ID" value="GAX22920.1"/>
    <property type="molecule type" value="Genomic_DNA"/>
</dbReference>
<dbReference type="AlphaFoldDB" id="A0A1Z5K9G3"/>
<dbReference type="InParanoid" id="A0A1Z5K9G3"/>
<protein>
    <submittedName>
        <fullName evidence="2">Uncharacterized protein</fullName>
    </submittedName>
</protein>
<feature type="transmembrane region" description="Helical" evidence="1">
    <location>
        <begin position="151"/>
        <end position="168"/>
    </location>
</feature>
<comment type="caution">
    <text evidence="2">The sequence shown here is derived from an EMBL/GenBank/DDBJ whole genome shotgun (WGS) entry which is preliminary data.</text>
</comment>
<reference evidence="2 3" key="1">
    <citation type="journal article" date="2015" name="Plant Cell">
        <title>Oil accumulation by the oleaginous diatom Fistulifera solaris as revealed by the genome and transcriptome.</title>
        <authorList>
            <person name="Tanaka T."/>
            <person name="Maeda Y."/>
            <person name="Veluchamy A."/>
            <person name="Tanaka M."/>
            <person name="Abida H."/>
            <person name="Marechal E."/>
            <person name="Bowler C."/>
            <person name="Muto M."/>
            <person name="Sunaga Y."/>
            <person name="Tanaka M."/>
            <person name="Yoshino T."/>
            <person name="Taniguchi T."/>
            <person name="Fukuda Y."/>
            <person name="Nemoto M."/>
            <person name="Matsumoto M."/>
            <person name="Wong P.S."/>
            <person name="Aburatani S."/>
            <person name="Fujibuchi W."/>
        </authorList>
    </citation>
    <scope>NUCLEOTIDE SEQUENCE [LARGE SCALE GENOMIC DNA]</scope>
    <source>
        <strain evidence="2 3">JPCC DA0580</strain>
    </source>
</reference>
<evidence type="ECO:0000256" key="1">
    <source>
        <dbReference type="SAM" id="Phobius"/>
    </source>
</evidence>
<name>A0A1Z5K9G3_FISSO</name>
<keyword evidence="1" id="KW-1133">Transmembrane helix</keyword>
<organism evidence="2 3">
    <name type="scientific">Fistulifera solaris</name>
    <name type="common">Oleaginous diatom</name>
    <dbReference type="NCBI Taxonomy" id="1519565"/>
    <lineage>
        <taxon>Eukaryota</taxon>
        <taxon>Sar</taxon>
        <taxon>Stramenopiles</taxon>
        <taxon>Ochrophyta</taxon>
        <taxon>Bacillariophyta</taxon>
        <taxon>Bacillariophyceae</taxon>
        <taxon>Bacillariophycidae</taxon>
        <taxon>Naviculales</taxon>
        <taxon>Naviculaceae</taxon>
        <taxon>Fistulifera</taxon>
    </lineage>
</organism>
<feature type="transmembrane region" description="Helical" evidence="1">
    <location>
        <begin position="125"/>
        <end position="145"/>
    </location>
</feature>
<keyword evidence="1" id="KW-0472">Membrane</keyword>
<evidence type="ECO:0000313" key="3">
    <source>
        <dbReference type="Proteomes" id="UP000198406"/>
    </source>
</evidence>
<keyword evidence="3" id="KW-1185">Reference proteome</keyword>
<sequence>MPSNKKKSKMVKGAPTALKGAPGEFFDPGTREKVTVNVPRWTMLILLAVGVSKLMDVRNASISTSDGHPSTTCLKFFGEEACQDGAISGLLKYKYQSALSVLLLVLAATLECLSSDRMLQLLQANLAFCLMLPAGLAFWASNGWIPSQIVWRQLMILAGLSLVAVPSRDTIPFLAKNTFPRETTLQSRTLVSLALFSLFACSQIVFPILTKGKIAGVIESLSIQTTSIAGITPILIFFGVDKLANAGIYAFSWYYFSNEQQRSFFFFHGVLKMIECLYQLPSVADVVPNLVQQQQFCMTVALASFICWKAPDLLQKNKLA</sequence>